<evidence type="ECO:0000256" key="1">
    <source>
        <dbReference type="ARBA" id="ARBA00004123"/>
    </source>
</evidence>
<dbReference type="AlphaFoldDB" id="A0A1Y1KKB4"/>
<evidence type="ECO:0000313" key="11">
    <source>
        <dbReference type="EMBL" id="KAB0798590.1"/>
    </source>
</evidence>
<reference evidence="11 12" key="2">
    <citation type="journal article" date="2018" name="Elife">
        <title>Firefly genomes illuminate parallel origins of bioluminescence in beetles.</title>
        <authorList>
            <person name="Fallon T.R."/>
            <person name="Lower S.E."/>
            <person name="Chang C.H."/>
            <person name="Bessho-Uehara M."/>
            <person name="Martin G.J."/>
            <person name="Bewick A.J."/>
            <person name="Behringer M."/>
            <person name="Debat H.J."/>
            <person name="Wong I."/>
            <person name="Day J.C."/>
            <person name="Suvorov A."/>
            <person name="Silva C.J."/>
            <person name="Stanger-Hall K.F."/>
            <person name="Hall D.W."/>
            <person name="Schmitz R.J."/>
            <person name="Nelson D.R."/>
            <person name="Lewis S.M."/>
            <person name="Shigenobu S."/>
            <person name="Bybee S.M."/>
            <person name="Larracuente A.M."/>
            <person name="Oba Y."/>
            <person name="Weng J.K."/>
        </authorList>
    </citation>
    <scope>NUCLEOTIDE SEQUENCE [LARGE SCALE GENOMIC DNA]</scope>
    <source>
        <strain evidence="11">1611_PpyrPB1</strain>
        <tissue evidence="11">Whole body</tissue>
    </source>
</reference>
<keyword evidence="4 9" id="KW-0378">Hydrolase</keyword>
<dbReference type="FunFam" id="3.40.50.2300:FF:000039">
    <property type="entry name" value="RNA polymerase II subunit A C-terminal domain phosphatase"/>
    <property type="match status" value="1"/>
</dbReference>
<dbReference type="GO" id="GO:0008420">
    <property type="term" value="F:RNA polymerase II CTD heptapeptide repeat phosphatase activity"/>
    <property type="evidence" value="ECO:0007669"/>
    <property type="project" value="UniProtKB-ARBA"/>
</dbReference>
<keyword evidence="3 9" id="KW-0507">mRNA processing</keyword>
<evidence type="ECO:0000313" key="12">
    <source>
        <dbReference type="Proteomes" id="UP000327044"/>
    </source>
</evidence>
<protein>
    <recommendedName>
        <fullName evidence="9">RNA polymerase II subunit A C-terminal domain phosphatase SSU72</fullName>
        <shortName evidence="9">CTD phosphatase SSU72</shortName>
        <ecNumber evidence="9">3.1.3.16</ecNumber>
    </recommendedName>
</protein>
<keyword evidence="12" id="KW-1185">Reference proteome</keyword>
<keyword evidence="5 9" id="KW-0904">Protein phosphatase</keyword>
<organism evidence="10">
    <name type="scientific">Photinus pyralis</name>
    <name type="common">Common eastern firefly</name>
    <name type="synonym">Lampyris pyralis</name>
    <dbReference type="NCBI Taxonomy" id="7054"/>
    <lineage>
        <taxon>Eukaryota</taxon>
        <taxon>Metazoa</taxon>
        <taxon>Ecdysozoa</taxon>
        <taxon>Arthropoda</taxon>
        <taxon>Hexapoda</taxon>
        <taxon>Insecta</taxon>
        <taxon>Pterygota</taxon>
        <taxon>Neoptera</taxon>
        <taxon>Endopterygota</taxon>
        <taxon>Coleoptera</taxon>
        <taxon>Polyphaga</taxon>
        <taxon>Elateriformia</taxon>
        <taxon>Elateroidea</taxon>
        <taxon>Lampyridae</taxon>
        <taxon>Lampyrinae</taxon>
        <taxon>Photinus</taxon>
    </lineage>
</organism>
<dbReference type="EMBL" id="GEZM01081145">
    <property type="protein sequence ID" value="JAV61849.1"/>
    <property type="molecule type" value="Transcribed_RNA"/>
</dbReference>
<comment type="function">
    <text evidence="9">Protein phosphatase that catalyzes the dephosphorylation of the C-terminal domain of RNA polymerase II. Plays a role in RNA processing and termination.</text>
</comment>
<dbReference type="EMBL" id="VVIM01000006">
    <property type="protein sequence ID" value="KAB0798590.1"/>
    <property type="molecule type" value="Genomic_DNA"/>
</dbReference>
<dbReference type="InterPro" id="IPR006811">
    <property type="entry name" value="RNA_pol_II_suA"/>
</dbReference>
<evidence type="ECO:0000256" key="5">
    <source>
        <dbReference type="ARBA" id="ARBA00022912"/>
    </source>
</evidence>
<reference evidence="11" key="3">
    <citation type="submission" date="2019-08" db="EMBL/GenBank/DDBJ databases">
        <authorList>
            <consortium name="Photinus pyralis genome working group"/>
            <person name="Fallon T.R."/>
            <person name="Sander Lower S.E."/>
            <person name="Weng J.-K."/>
        </authorList>
    </citation>
    <scope>NUCLEOTIDE SEQUENCE</scope>
    <source>
        <strain evidence="11">1611_PpyrPB1</strain>
        <tissue evidence="11">Whole body</tissue>
    </source>
</reference>
<keyword evidence="6 9" id="KW-0539">Nucleus</keyword>
<accession>A0A1Y1KKB4</accession>
<comment type="subcellular location">
    <subcellularLocation>
        <location evidence="1 9">Nucleus</location>
    </subcellularLocation>
</comment>
<sequence length="200" mass="22828">MSLNPKTYISDLRIAVICSSNMNRSMEAHAFLAKKGFYVKSYGTGDKVKIPGSAVDKPNVYDFGVSYDEIYTDLLAKDQALYTQNGLLHTLDRNRRIKTHPERFQECGDKFDILITCEERVYDQVLEYMENKAPSDNSIVHVINIDIQDNLEEATIGAFLISDMCIMMAKSEDLDNDIDEVLHSFEEKCERPILHSIAFN</sequence>
<proteinExistence type="inferred from homology"/>
<evidence type="ECO:0000256" key="9">
    <source>
        <dbReference type="RuleBase" id="RU369031"/>
    </source>
</evidence>
<evidence type="ECO:0000256" key="2">
    <source>
        <dbReference type="ARBA" id="ARBA00008978"/>
    </source>
</evidence>
<dbReference type="InParanoid" id="A0A1Y1KKB4"/>
<dbReference type="GO" id="GO:0005634">
    <property type="term" value="C:nucleus"/>
    <property type="evidence" value="ECO:0007669"/>
    <property type="project" value="UniProtKB-SubCell"/>
</dbReference>
<reference evidence="10" key="1">
    <citation type="journal article" date="2016" name="Sci. Rep.">
        <title>Molecular characterization of firefly nuptial gifts: a multi-omics approach sheds light on postcopulatory sexual selection.</title>
        <authorList>
            <person name="Al-Wathiqui N."/>
            <person name="Fallon T.R."/>
            <person name="South A."/>
            <person name="Weng J.K."/>
            <person name="Lewis S.M."/>
        </authorList>
    </citation>
    <scope>NUCLEOTIDE SEQUENCE</scope>
</reference>
<dbReference type="Pfam" id="PF04722">
    <property type="entry name" value="Ssu72"/>
    <property type="match status" value="1"/>
</dbReference>
<evidence type="ECO:0000313" key="10">
    <source>
        <dbReference type="EMBL" id="JAV61849.1"/>
    </source>
</evidence>
<evidence type="ECO:0000256" key="8">
    <source>
        <dbReference type="ARBA" id="ARBA00048336"/>
    </source>
</evidence>
<evidence type="ECO:0000256" key="3">
    <source>
        <dbReference type="ARBA" id="ARBA00022664"/>
    </source>
</evidence>
<comment type="catalytic activity">
    <reaction evidence="8 9">
        <text>O-phospho-L-threonyl-[protein] + H2O = L-threonyl-[protein] + phosphate</text>
        <dbReference type="Rhea" id="RHEA:47004"/>
        <dbReference type="Rhea" id="RHEA-COMP:11060"/>
        <dbReference type="Rhea" id="RHEA-COMP:11605"/>
        <dbReference type="ChEBI" id="CHEBI:15377"/>
        <dbReference type="ChEBI" id="CHEBI:30013"/>
        <dbReference type="ChEBI" id="CHEBI:43474"/>
        <dbReference type="ChEBI" id="CHEBI:61977"/>
        <dbReference type="EC" id="3.1.3.16"/>
    </reaction>
</comment>
<dbReference type="Gene3D" id="3.40.50.2300">
    <property type="match status" value="2"/>
</dbReference>
<dbReference type="FunFam" id="3.40.50.2300:FF:000066">
    <property type="entry name" value="RNA polymerase II subunit A C-terminal domain phosphatase SSU72"/>
    <property type="match status" value="1"/>
</dbReference>
<dbReference type="FunCoup" id="A0A1Y1KKB4">
    <property type="interactions" value="2369"/>
</dbReference>
<dbReference type="GO" id="GO:0031124">
    <property type="term" value="P:mRNA 3'-end processing"/>
    <property type="evidence" value="ECO:0007669"/>
    <property type="project" value="UniProtKB-ARBA"/>
</dbReference>
<gene>
    <name evidence="11" type="ORF">PPYR_09583</name>
</gene>
<dbReference type="Proteomes" id="UP000327044">
    <property type="component" value="Unassembled WGS sequence"/>
</dbReference>
<evidence type="ECO:0000256" key="4">
    <source>
        <dbReference type="ARBA" id="ARBA00022801"/>
    </source>
</evidence>
<evidence type="ECO:0000256" key="7">
    <source>
        <dbReference type="ARBA" id="ARBA00047761"/>
    </source>
</evidence>
<name>A0A1Y1KKB4_PHOPY</name>
<evidence type="ECO:0000256" key="6">
    <source>
        <dbReference type="ARBA" id="ARBA00023242"/>
    </source>
</evidence>
<dbReference type="PANTHER" id="PTHR20383">
    <property type="entry name" value="RNA POLYMERASE II SUBUNIT A C-TERMINAL DOMAIN PHOSPHATASE"/>
    <property type="match status" value="1"/>
</dbReference>
<comment type="catalytic activity">
    <reaction evidence="7 9">
        <text>O-phospho-L-seryl-[protein] + H2O = L-seryl-[protein] + phosphate</text>
        <dbReference type="Rhea" id="RHEA:20629"/>
        <dbReference type="Rhea" id="RHEA-COMP:9863"/>
        <dbReference type="Rhea" id="RHEA-COMP:11604"/>
        <dbReference type="ChEBI" id="CHEBI:15377"/>
        <dbReference type="ChEBI" id="CHEBI:29999"/>
        <dbReference type="ChEBI" id="CHEBI:43474"/>
        <dbReference type="ChEBI" id="CHEBI:83421"/>
        <dbReference type="EC" id="3.1.3.16"/>
    </reaction>
</comment>
<comment type="similarity">
    <text evidence="2 9">Belongs to the SSU72 phosphatase family.</text>
</comment>
<dbReference type="EC" id="3.1.3.16" evidence="9"/>